<proteinExistence type="predicted"/>
<evidence type="ECO:0000313" key="2">
    <source>
        <dbReference type="Proteomes" id="UP001217333"/>
    </source>
</evidence>
<dbReference type="RefSeq" id="YP_012772448.1">
    <property type="nucleotide sequence ID" value="NC_111398.1"/>
</dbReference>
<reference evidence="1" key="1">
    <citation type="submission" date="2023-01" db="EMBL/GenBank/DDBJ databases">
        <authorList>
            <person name="Bringhurst R.M."/>
            <person name="Homer T.E."/>
        </authorList>
    </citation>
    <scope>NUCLEOTIDE SEQUENCE</scope>
</reference>
<sequence length="71" mass="8182">MLVNINLARSKGFKLVDENTVERPDCRIEYIGGKRKNPWKITEKKFDKRGNLLAETVKHVGTFYAAFRGVL</sequence>
<keyword evidence="2" id="KW-1185">Reference proteome</keyword>
<organism evidence="1 2">
    <name type="scientific">Salmonella phage GSW6</name>
    <dbReference type="NCBI Taxonomy" id="3025422"/>
    <lineage>
        <taxon>Viruses</taxon>
        <taxon>Duplodnaviria</taxon>
        <taxon>Heunggongvirae</taxon>
        <taxon>Uroviricota</taxon>
        <taxon>Caudoviricetes</taxon>
        <taxon>Demerecviridae</taxon>
        <taxon>Markadamsvirinae</taxon>
        <taxon>Epseptimavirus</taxon>
        <taxon>Epseptimavirus GSW6</taxon>
    </lineage>
</organism>
<name>A0AAE9YML8_9CAUD</name>
<evidence type="ECO:0000313" key="1">
    <source>
        <dbReference type="EMBL" id="WCX68701.1"/>
    </source>
</evidence>
<dbReference type="Proteomes" id="UP001217333">
    <property type="component" value="Segment"/>
</dbReference>
<keyword evidence="1" id="KW-0378">Hydrolase</keyword>
<keyword evidence="1" id="KW-0255">Endonuclease</keyword>
<keyword evidence="1" id="KW-0540">Nuclease</keyword>
<protein>
    <submittedName>
        <fullName evidence="1">Endonuclease</fullName>
    </submittedName>
</protein>
<dbReference type="EMBL" id="OQ362005">
    <property type="protein sequence ID" value="WCX68701.1"/>
    <property type="molecule type" value="Genomic_DNA"/>
</dbReference>
<dbReference type="GO" id="GO:0004519">
    <property type="term" value="F:endonuclease activity"/>
    <property type="evidence" value="ECO:0007669"/>
    <property type="project" value="UniProtKB-KW"/>
</dbReference>
<accession>A0AAE9YML8</accession>